<protein>
    <submittedName>
        <fullName evidence="1">Uncharacterized protein</fullName>
    </submittedName>
</protein>
<name>A0A1F7WYV2_9BACT</name>
<sequence length="318" mass="34680">MIKKINAFLFITGLFLLCLAVYLHYQPPVRPKDAVSAQPTEYKAIAALCESATKTFAGFFSEADRVKFFSDIDTFIKSRGLKLVSLAHQNAPFSSFSILNINKTVFTINISGRYADVRNFLFLLESQPYLNSIDGLKLYPVQSSGPSSGETAAEIRYCLYSFVSLKKVKPGERSSMNDYKLSKARPDKTASIDKTPAVDIFRSSLQGGSSATAPPKTESLTAASKDTQSVKIISAPAEGPFAKKPAASDKLIYSGYYFDSKKGIKAFVEFDGRIDVVSAGASVGETYTVVRLDESSVVIANREEPFDTIEARLTGAVK</sequence>
<accession>A0A1F7WYV2</accession>
<dbReference type="InterPro" id="IPR014717">
    <property type="entry name" value="Transl_elong_EF1B/ribsomal_bS6"/>
</dbReference>
<dbReference type="STRING" id="1817813.A2008_00085"/>
<dbReference type="EMBL" id="MGFH01000047">
    <property type="protein sequence ID" value="OGM07265.1"/>
    <property type="molecule type" value="Genomic_DNA"/>
</dbReference>
<organism evidence="1 2">
    <name type="scientific">Candidatus Wallbacteria bacterium GWC2_49_35</name>
    <dbReference type="NCBI Taxonomy" id="1817813"/>
    <lineage>
        <taxon>Bacteria</taxon>
        <taxon>Candidatus Walliibacteriota</taxon>
    </lineage>
</organism>
<evidence type="ECO:0000313" key="1">
    <source>
        <dbReference type="EMBL" id="OGM07265.1"/>
    </source>
</evidence>
<gene>
    <name evidence="1" type="ORF">A2008_00085</name>
</gene>
<comment type="caution">
    <text evidence="1">The sequence shown here is derived from an EMBL/GenBank/DDBJ whole genome shotgun (WGS) entry which is preliminary data.</text>
</comment>
<evidence type="ECO:0000313" key="2">
    <source>
        <dbReference type="Proteomes" id="UP000178735"/>
    </source>
</evidence>
<dbReference type="AlphaFoldDB" id="A0A1F7WYV2"/>
<dbReference type="Gene3D" id="3.30.70.60">
    <property type="match status" value="1"/>
</dbReference>
<reference evidence="1 2" key="1">
    <citation type="journal article" date="2016" name="Nat. Commun.">
        <title>Thousands of microbial genomes shed light on interconnected biogeochemical processes in an aquifer system.</title>
        <authorList>
            <person name="Anantharaman K."/>
            <person name="Brown C.T."/>
            <person name="Hug L.A."/>
            <person name="Sharon I."/>
            <person name="Castelle C.J."/>
            <person name="Probst A.J."/>
            <person name="Thomas B.C."/>
            <person name="Singh A."/>
            <person name="Wilkins M.J."/>
            <person name="Karaoz U."/>
            <person name="Brodie E.L."/>
            <person name="Williams K.H."/>
            <person name="Hubbard S.S."/>
            <person name="Banfield J.F."/>
        </authorList>
    </citation>
    <scope>NUCLEOTIDE SEQUENCE [LARGE SCALE GENOMIC DNA]</scope>
</reference>
<dbReference type="Proteomes" id="UP000178735">
    <property type="component" value="Unassembled WGS sequence"/>
</dbReference>
<proteinExistence type="predicted"/>